<dbReference type="Gene3D" id="3.90.1150.10">
    <property type="entry name" value="Aspartate Aminotransferase, domain 1"/>
    <property type="match status" value="1"/>
</dbReference>
<comment type="similarity">
    <text evidence="2">Belongs to the SHMT family.</text>
</comment>
<evidence type="ECO:0000259" key="6">
    <source>
        <dbReference type="Pfam" id="PF00464"/>
    </source>
</evidence>
<dbReference type="PIRSF" id="PIRSF000412">
    <property type="entry name" value="SHMT"/>
    <property type="match status" value="1"/>
</dbReference>
<dbReference type="SUPFAM" id="SSF53383">
    <property type="entry name" value="PLP-dependent transferases"/>
    <property type="match status" value="1"/>
</dbReference>
<evidence type="ECO:0000313" key="7">
    <source>
        <dbReference type="EMBL" id="SVA12247.1"/>
    </source>
</evidence>
<evidence type="ECO:0000256" key="5">
    <source>
        <dbReference type="ARBA" id="ARBA00022898"/>
    </source>
</evidence>
<dbReference type="InterPro" id="IPR019798">
    <property type="entry name" value="Ser_HO-MeTrfase_PLP_BS"/>
</dbReference>
<dbReference type="AlphaFoldDB" id="A0A381TC23"/>
<dbReference type="NCBIfam" id="NF000586">
    <property type="entry name" value="PRK00011.1"/>
    <property type="match status" value="1"/>
</dbReference>
<dbReference type="GO" id="GO:0005739">
    <property type="term" value="C:mitochondrion"/>
    <property type="evidence" value="ECO:0007669"/>
    <property type="project" value="TreeGrafter"/>
</dbReference>
<dbReference type="PANTHER" id="PTHR11680">
    <property type="entry name" value="SERINE HYDROXYMETHYLTRANSFERASE"/>
    <property type="match status" value="1"/>
</dbReference>
<keyword evidence="4" id="KW-0808">Transferase</keyword>
<feature type="domain" description="Serine hydroxymethyltransferase-like" evidence="6">
    <location>
        <begin position="11"/>
        <end position="392"/>
    </location>
</feature>
<dbReference type="InterPro" id="IPR015424">
    <property type="entry name" value="PyrdxlP-dep_Trfase"/>
</dbReference>
<keyword evidence="3" id="KW-0554">One-carbon metabolism</keyword>
<dbReference type="HAMAP" id="MF_00051">
    <property type="entry name" value="SHMT"/>
    <property type="match status" value="1"/>
</dbReference>
<dbReference type="InterPro" id="IPR039429">
    <property type="entry name" value="SHMT-like_dom"/>
</dbReference>
<name>A0A381TC23_9ZZZZ</name>
<dbReference type="PANTHER" id="PTHR11680:SF35">
    <property type="entry name" value="SERINE HYDROXYMETHYLTRANSFERASE 1"/>
    <property type="match status" value="1"/>
</dbReference>
<dbReference type="GO" id="GO:0035999">
    <property type="term" value="P:tetrahydrofolate interconversion"/>
    <property type="evidence" value="ECO:0007669"/>
    <property type="project" value="InterPro"/>
</dbReference>
<dbReference type="InterPro" id="IPR001085">
    <property type="entry name" value="Ser_HO-MeTrfase"/>
</dbReference>
<dbReference type="FunFam" id="3.40.640.10:FF:000097">
    <property type="entry name" value="Serine hydroxymethyltransferase"/>
    <property type="match status" value="1"/>
</dbReference>
<proteinExistence type="inferred from homology"/>
<dbReference type="PROSITE" id="PS00096">
    <property type="entry name" value="SHMT"/>
    <property type="match status" value="1"/>
</dbReference>
<keyword evidence="5" id="KW-0663">Pyridoxal phosphate</keyword>
<reference evidence="7" key="1">
    <citation type="submission" date="2018-05" db="EMBL/GenBank/DDBJ databases">
        <authorList>
            <person name="Lanie J.A."/>
            <person name="Ng W.-L."/>
            <person name="Kazmierczak K.M."/>
            <person name="Andrzejewski T.M."/>
            <person name="Davidsen T.M."/>
            <person name="Wayne K.J."/>
            <person name="Tettelin H."/>
            <person name="Glass J.I."/>
            <person name="Rusch D."/>
            <person name="Podicherti R."/>
            <person name="Tsui H.-C.T."/>
            <person name="Winkler M.E."/>
        </authorList>
    </citation>
    <scope>NUCLEOTIDE SEQUENCE</scope>
</reference>
<gene>
    <name evidence="7" type="ORF">METZ01_LOCUS65101</name>
</gene>
<dbReference type="GO" id="GO:0019264">
    <property type="term" value="P:glycine biosynthetic process from serine"/>
    <property type="evidence" value="ECO:0007669"/>
    <property type="project" value="InterPro"/>
</dbReference>
<dbReference type="InterPro" id="IPR049943">
    <property type="entry name" value="Ser_HO-MeTrfase-like"/>
</dbReference>
<dbReference type="EMBL" id="UINC01004159">
    <property type="protein sequence ID" value="SVA12247.1"/>
    <property type="molecule type" value="Genomic_DNA"/>
</dbReference>
<dbReference type="Pfam" id="PF00464">
    <property type="entry name" value="SHMT"/>
    <property type="match status" value="1"/>
</dbReference>
<evidence type="ECO:0000256" key="1">
    <source>
        <dbReference type="ARBA" id="ARBA00001933"/>
    </source>
</evidence>
<organism evidence="7">
    <name type="scientific">marine metagenome</name>
    <dbReference type="NCBI Taxonomy" id="408172"/>
    <lineage>
        <taxon>unclassified sequences</taxon>
        <taxon>metagenomes</taxon>
        <taxon>ecological metagenomes</taxon>
    </lineage>
</organism>
<dbReference type="GO" id="GO:0004372">
    <property type="term" value="F:glycine hydroxymethyltransferase activity"/>
    <property type="evidence" value="ECO:0007669"/>
    <property type="project" value="InterPro"/>
</dbReference>
<protein>
    <recommendedName>
        <fullName evidence="6">Serine hydroxymethyltransferase-like domain-containing protein</fullName>
    </recommendedName>
</protein>
<dbReference type="InterPro" id="IPR015422">
    <property type="entry name" value="PyrdxlP-dep_Trfase_small"/>
</dbReference>
<comment type="cofactor">
    <cofactor evidence="1">
        <name>pyridoxal 5'-phosphate</name>
        <dbReference type="ChEBI" id="CHEBI:597326"/>
    </cofactor>
</comment>
<dbReference type="CDD" id="cd00378">
    <property type="entry name" value="SHMT"/>
    <property type="match status" value="1"/>
</dbReference>
<evidence type="ECO:0000256" key="2">
    <source>
        <dbReference type="ARBA" id="ARBA00006376"/>
    </source>
</evidence>
<evidence type="ECO:0000256" key="3">
    <source>
        <dbReference type="ARBA" id="ARBA00022563"/>
    </source>
</evidence>
<accession>A0A381TC23</accession>
<dbReference type="Gene3D" id="3.40.640.10">
    <property type="entry name" value="Type I PLP-dependent aspartate aminotransferase-like (Major domain)"/>
    <property type="match status" value="1"/>
</dbReference>
<dbReference type="InterPro" id="IPR015421">
    <property type="entry name" value="PyrdxlP-dep_Trfase_major"/>
</dbReference>
<sequence length="442" mass="49678">MNSHINISLLEHDPIIFNLIKDEEKRQKEGLELIASENFTSKAVMECLGSVLTNKYSEGLPNARYYGGNEVVDKIENLCIQRALQAFRLDENQWGVNVQPYSGSPANMAVYNGMLNPHDRIMGLDLPSGGHLTHGFYTQRRKVSATSIFFESMGYHIKEDGFINYDELEKLAIYFKPKMIICGYSAYPRDLDYSKFRKIADSVGAYLMCDMAHFSGLVATQEIGNPFEYCDIVTTTTHKTLRGPRAGLIFYKLDYKKQIDQSVFPGLQGGPHNHQIAAIATQLKQVVTPEFKNYIIQVKKNAKILAEELINYGYTVSTNGTDNHLVLVNLKPKGVTGSKVEKICELANISLNKNAVYGDKSALSPGGIRIGSPPLTSRGMVEKDFKYIAQLINDCVLLSIEIQKISGKKMKDFNKHLVNFDTQIQEIKNNVIKFATKFNLYV</sequence>
<evidence type="ECO:0000256" key="4">
    <source>
        <dbReference type="ARBA" id="ARBA00022679"/>
    </source>
</evidence>
<dbReference type="GO" id="GO:0030170">
    <property type="term" value="F:pyridoxal phosphate binding"/>
    <property type="evidence" value="ECO:0007669"/>
    <property type="project" value="InterPro"/>
</dbReference>